<evidence type="ECO:0000256" key="2">
    <source>
        <dbReference type="ARBA" id="ARBA00022741"/>
    </source>
</evidence>
<evidence type="ECO:0000256" key="4">
    <source>
        <dbReference type="ARBA" id="ARBA00022806"/>
    </source>
</evidence>
<feature type="region of interest" description="Disordered" evidence="12">
    <location>
        <begin position="1"/>
        <end position="47"/>
    </location>
</feature>
<keyword evidence="2 10" id="KW-0547">Nucleotide-binding</keyword>
<dbReference type="EC" id="5.6.2.4" evidence="11"/>
<evidence type="ECO:0000256" key="12">
    <source>
        <dbReference type="SAM" id="MobiDB-lite"/>
    </source>
</evidence>
<evidence type="ECO:0000313" key="15">
    <source>
        <dbReference type="EMBL" id="GIG10163.1"/>
    </source>
</evidence>
<evidence type="ECO:0000256" key="6">
    <source>
        <dbReference type="ARBA" id="ARBA00023125"/>
    </source>
</evidence>
<protein>
    <recommendedName>
        <fullName evidence="11">ATP-dependent DNA helicase</fullName>
        <ecNumber evidence="11">5.6.2.4</ecNumber>
    </recommendedName>
</protein>
<organism evidence="15 16">
    <name type="scientific">Catellatospora coxensis</name>
    <dbReference type="NCBI Taxonomy" id="310354"/>
    <lineage>
        <taxon>Bacteria</taxon>
        <taxon>Bacillati</taxon>
        <taxon>Actinomycetota</taxon>
        <taxon>Actinomycetes</taxon>
        <taxon>Micromonosporales</taxon>
        <taxon>Micromonosporaceae</taxon>
        <taxon>Catellatospora</taxon>
    </lineage>
</organism>
<evidence type="ECO:0000256" key="11">
    <source>
        <dbReference type="RuleBase" id="RU364053"/>
    </source>
</evidence>
<dbReference type="Proteomes" id="UP000630887">
    <property type="component" value="Unassembled WGS sequence"/>
</dbReference>
<evidence type="ECO:0000256" key="7">
    <source>
        <dbReference type="ARBA" id="ARBA00023235"/>
    </source>
</evidence>
<keyword evidence="16" id="KW-1185">Reference proteome</keyword>
<dbReference type="Pfam" id="PF00580">
    <property type="entry name" value="UvrD-helicase"/>
    <property type="match status" value="1"/>
</dbReference>
<dbReference type="AlphaFoldDB" id="A0A8J3KWW8"/>
<feature type="domain" description="UvrD-like helicase C-terminal" evidence="14">
    <location>
        <begin position="334"/>
        <end position="617"/>
    </location>
</feature>
<gene>
    <name evidence="15" type="ORF">Cco03nite_68630</name>
</gene>
<keyword evidence="5 10" id="KW-0067">ATP-binding</keyword>
<name>A0A8J3KWW8_9ACTN</name>
<dbReference type="InterPro" id="IPR014016">
    <property type="entry name" value="UvrD-like_ATP-bd"/>
</dbReference>
<sequence length="809" mass="88928">MHALFDLPEMTPSETTPGGRPATAKPPAEKASGGSWPSQGDRAPTESGPRIAALLEGLNEPQRAAVTHEGTPLLIVAGAGSGKTRVLTQRIAYLLAARGVHPGEILAITFTNKAAGELRERVAAQVGNRARMMWVSTFHSACLRILRAEHEHAGLKSSFSIYDADDSRRLMQLVARELDLDPKRYPPRSLAAQVSNLKNELVDPEAFTPHGPAERVLAEAYTLYQQRLQQAQALDFDDIIMRTVHLLQAKPEVTEKYRRRFRHVLVDEYQDTNHAQYVLVKELVGDTGELCVVGDADQSIYAFRGATIRNILEFERDYPQARTILLEQNYRSTQTILSAANSVIDRNSDRKPKRLWSDQGAGEQIVGYVADNEHAEADWVAREIDRLTDAESARPGDVAVFYRTNAQSRVFEDIFIRLGLPYKVVGGVRFYERKEVRDALAYLRAVSNEDDTVSMRRIINTPKRGLGDRAEAVVEALAARDRVSFGAALRRAADAPGISTRAVNSIGEFLTMMDAARELARTAPPEQVLELLLTESGLLSELEASLDPQDEGRVENLQELVSVAREYAERTAAADETPTLAGFLEQVALVADADQVPSDDPEHQGVVTLMTLHTAKGLEFPVVFLTGLEDGVFPHLRSLGEVKELEEERRLAYVGITRARRRLYLSRAVTRSAWGQPQYNPASRFLEELPPELLDWHRTEGAYTSWGSRGGGIGGRERAQERGSGGFVGGTARAAALASKIGIDPSKLATASDLAAAPSLSAGDRVNHQRYGLGRVLAVQGAGARAQVQVDFGDQVLWLVLRHAPIEKI</sequence>
<dbReference type="InterPro" id="IPR013986">
    <property type="entry name" value="DExx_box_DNA_helicase_dom_sf"/>
</dbReference>
<evidence type="ECO:0000259" key="13">
    <source>
        <dbReference type="PROSITE" id="PS51198"/>
    </source>
</evidence>
<evidence type="ECO:0000256" key="8">
    <source>
        <dbReference type="ARBA" id="ARBA00034617"/>
    </source>
</evidence>
<dbReference type="GO" id="GO:0043138">
    <property type="term" value="F:3'-5' DNA helicase activity"/>
    <property type="evidence" value="ECO:0007669"/>
    <property type="project" value="UniProtKB-EC"/>
</dbReference>
<dbReference type="GO" id="GO:0016787">
    <property type="term" value="F:hydrolase activity"/>
    <property type="evidence" value="ECO:0007669"/>
    <property type="project" value="UniProtKB-UniRule"/>
</dbReference>
<keyword evidence="6 11" id="KW-0238">DNA-binding</keyword>
<dbReference type="EMBL" id="BONI01000081">
    <property type="protein sequence ID" value="GIG10163.1"/>
    <property type="molecule type" value="Genomic_DNA"/>
</dbReference>
<dbReference type="PROSITE" id="PS51217">
    <property type="entry name" value="UVRD_HELICASE_CTER"/>
    <property type="match status" value="1"/>
</dbReference>
<dbReference type="InterPro" id="IPR000212">
    <property type="entry name" value="DNA_helicase_UvrD/REP"/>
</dbReference>
<evidence type="ECO:0000256" key="3">
    <source>
        <dbReference type="ARBA" id="ARBA00022801"/>
    </source>
</evidence>
<comment type="catalytic activity">
    <reaction evidence="9 11">
        <text>ATP + H2O = ADP + phosphate + H(+)</text>
        <dbReference type="Rhea" id="RHEA:13065"/>
        <dbReference type="ChEBI" id="CHEBI:15377"/>
        <dbReference type="ChEBI" id="CHEBI:15378"/>
        <dbReference type="ChEBI" id="CHEBI:30616"/>
        <dbReference type="ChEBI" id="CHEBI:43474"/>
        <dbReference type="ChEBI" id="CHEBI:456216"/>
        <dbReference type="EC" id="5.6.2.4"/>
    </reaction>
</comment>
<dbReference type="GO" id="GO:0005829">
    <property type="term" value="C:cytosol"/>
    <property type="evidence" value="ECO:0007669"/>
    <property type="project" value="TreeGrafter"/>
</dbReference>
<dbReference type="RefSeq" id="WP_239167894.1">
    <property type="nucleotide sequence ID" value="NZ_BAAALC010000027.1"/>
</dbReference>
<evidence type="ECO:0000256" key="9">
    <source>
        <dbReference type="ARBA" id="ARBA00048988"/>
    </source>
</evidence>
<keyword evidence="4 10" id="KW-0347">Helicase</keyword>
<comment type="similarity">
    <text evidence="1 11">Belongs to the helicase family. UvrD subfamily.</text>
</comment>
<dbReference type="GO" id="GO:0005524">
    <property type="term" value="F:ATP binding"/>
    <property type="evidence" value="ECO:0007669"/>
    <property type="project" value="UniProtKB-UniRule"/>
</dbReference>
<feature type="binding site" evidence="10">
    <location>
        <begin position="77"/>
        <end position="84"/>
    </location>
    <ligand>
        <name>ATP</name>
        <dbReference type="ChEBI" id="CHEBI:30616"/>
    </ligand>
</feature>
<dbReference type="CDD" id="cd18807">
    <property type="entry name" value="SF1_C_UvrD"/>
    <property type="match status" value="1"/>
</dbReference>
<proteinExistence type="inferred from homology"/>
<keyword evidence="7" id="KW-0413">Isomerase</keyword>
<dbReference type="InterPro" id="IPR027417">
    <property type="entry name" value="P-loop_NTPase"/>
</dbReference>
<comment type="catalytic activity">
    <reaction evidence="8">
        <text>Couples ATP hydrolysis with the unwinding of duplex DNA by translocating in the 3'-5' direction.</text>
        <dbReference type="EC" id="5.6.2.4"/>
    </reaction>
</comment>
<dbReference type="Gene3D" id="3.40.50.300">
    <property type="entry name" value="P-loop containing nucleotide triphosphate hydrolases"/>
    <property type="match status" value="2"/>
</dbReference>
<comment type="caution">
    <text evidence="15">The sequence shown here is derived from an EMBL/GenBank/DDBJ whole genome shotgun (WGS) entry which is preliminary data.</text>
</comment>
<dbReference type="Gene3D" id="1.10.486.10">
    <property type="entry name" value="PCRA, domain 4"/>
    <property type="match status" value="1"/>
</dbReference>
<evidence type="ECO:0000256" key="10">
    <source>
        <dbReference type="PROSITE-ProRule" id="PRU00560"/>
    </source>
</evidence>
<dbReference type="CDD" id="cd17932">
    <property type="entry name" value="DEXQc_UvrD"/>
    <property type="match status" value="1"/>
</dbReference>
<dbReference type="FunFam" id="1.10.486.10:FF:000003">
    <property type="entry name" value="ATP-dependent DNA helicase"/>
    <property type="match status" value="1"/>
</dbReference>
<evidence type="ECO:0000259" key="14">
    <source>
        <dbReference type="PROSITE" id="PS51217"/>
    </source>
</evidence>
<dbReference type="GO" id="GO:0003677">
    <property type="term" value="F:DNA binding"/>
    <property type="evidence" value="ECO:0007669"/>
    <property type="project" value="UniProtKB-KW"/>
</dbReference>
<evidence type="ECO:0000313" key="16">
    <source>
        <dbReference type="Proteomes" id="UP000630887"/>
    </source>
</evidence>
<dbReference type="NCBIfam" id="TIGR01073">
    <property type="entry name" value="pcrA"/>
    <property type="match status" value="1"/>
</dbReference>
<dbReference type="PANTHER" id="PTHR11070:SF2">
    <property type="entry name" value="ATP-DEPENDENT DNA HELICASE SRS2"/>
    <property type="match status" value="1"/>
</dbReference>
<evidence type="ECO:0000256" key="1">
    <source>
        <dbReference type="ARBA" id="ARBA00009922"/>
    </source>
</evidence>
<dbReference type="GO" id="GO:0006260">
    <property type="term" value="P:DNA replication"/>
    <property type="evidence" value="ECO:0007669"/>
    <property type="project" value="InterPro"/>
</dbReference>
<dbReference type="InterPro" id="IPR014017">
    <property type="entry name" value="DNA_helicase_UvrD-like_C"/>
</dbReference>
<dbReference type="PANTHER" id="PTHR11070">
    <property type="entry name" value="UVRD / RECB / PCRA DNA HELICASE FAMILY MEMBER"/>
    <property type="match status" value="1"/>
</dbReference>
<dbReference type="Pfam" id="PF13361">
    <property type="entry name" value="UvrD_C"/>
    <property type="match status" value="2"/>
</dbReference>
<accession>A0A8J3KWW8</accession>
<dbReference type="PROSITE" id="PS51198">
    <property type="entry name" value="UVRD_HELICASE_ATP_BIND"/>
    <property type="match status" value="1"/>
</dbReference>
<dbReference type="SUPFAM" id="SSF52540">
    <property type="entry name" value="P-loop containing nucleoside triphosphate hydrolases"/>
    <property type="match status" value="1"/>
</dbReference>
<dbReference type="GO" id="GO:0009314">
    <property type="term" value="P:response to radiation"/>
    <property type="evidence" value="ECO:0007669"/>
    <property type="project" value="UniProtKB-ARBA"/>
</dbReference>
<dbReference type="InterPro" id="IPR005751">
    <property type="entry name" value="ATP-dep_DNA_helicase_PcrA"/>
</dbReference>
<dbReference type="GO" id="GO:0033202">
    <property type="term" value="C:DNA helicase complex"/>
    <property type="evidence" value="ECO:0007669"/>
    <property type="project" value="TreeGrafter"/>
</dbReference>
<dbReference type="Gene3D" id="1.10.10.160">
    <property type="match status" value="1"/>
</dbReference>
<evidence type="ECO:0000256" key="5">
    <source>
        <dbReference type="ARBA" id="ARBA00022840"/>
    </source>
</evidence>
<dbReference type="GO" id="GO:0000725">
    <property type="term" value="P:recombinational repair"/>
    <property type="evidence" value="ECO:0007669"/>
    <property type="project" value="TreeGrafter"/>
</dbReference>
<dbReference type="FunFam" id="1.10.10.160:FF:000001">
    <property type="entry name" value="ATP-dependent DNA helicase"/>
    <property type="match status" value="1"/>
</dbReference>
<reference evidence="15 16" key="1">
    <citation type="submission" date="2021-01" db="EMBL/GenBank/DDBJ databases">
        <title>Whole genome shotgun sequence of Catellatospora coxensis NBRC 107359.</title>
        <authorList>
            <person name="Komaki H."/>
            <person name="Tamura T."/>
        </authorList>
    </citation>
    <scope>NUCLEOTIDE SEQUENCE [LARGE SCALE GENOMIC DNA]</scope>
    <source>
        <strain evidence="15 16">NBRC 107359</strain>
    </source>
</reference>
<dbReference type="Pfam" id="PF21196">
    <property type="entry name" value="PcrA_UvrD_tudor"/>
    <property type="match status" value="1"/>
</dbReference>
<keyword evidence="3 10" id="KW-0378">Hydrolase</keyword>
<feature type="domain" description="UvrD-like helicase ATP-binding" evidence="13">
    <location>
        <begin position="56"/>
        <end position="333"/>
    </location>
</feature>